<dbReference type="GO" id="GO:0016779">
    <property type="term" value="F:nucleotidyltransferase activity"/>
    <property type="evidence" value="ECO:0007669"/>
    <property type="project" value="UniProtKB-ARBA"/>
</dbReference>
<dbReference type="InterPro" id="IPR036388">
    <property type="entry name" value="WH-like_DNA-bd_sf"/>
</dbReference>
<accession>A0A9D9I1H5</accession>
<evidence type="ECO:0000313" key="2">
    <source>
        <dbReference type="EMBL" id="MBO8463915.1"/>
    </source>
</evidence>
<proteinExistence type="predicted"/>
<name>A0A9D9I1H5_9FIRM</name>
<dbReference type="AlphaFoldDB" id="A0A9D9I1H5"/>
<reference evidence="2" key="1">
    <citation type="submission" date="2020-10" db="EMBL/GenBank/DDBJ databases">
        <authorList>
            <person name="Gilroy R."/>
        </authorList>
    </citation>
    <scope>NUCLEOTIDE SEQUENCE</scope>
    <source>
        <strain evidence="2">E3-2379</strain>
    </source>
</reference>
<dbReference type="PANTHER" id="PTHR43777:SF1">
    <property type="entry name" value="MOLYBDENUM COFACTOR CYTIDYLYLTRANSFERASE"/>
    <property type="match status" value="1"/>
</dbReference>
<dbReference type="InterPro" id="IPR036390">
    <property type="entry name" value="WH_DNA-bd_sf"/>
</dbReference>
<dbReference type="CDD" id="cd04182">
    <property type="entry name" value="GT_2_like_f"/>
    <property type="match status" value="1"/>
</dbReference>
<dbReference type="SUPFAM" id="SSF53448">
    <property type="entry name" value="Nucleotide-diphospho-sugar transferases"/>
    <property type="match status" value="1"/>
</dbReference>
<evidence type="ECO:0000259" key="1">
    <source>
        <dbReference type="Pfam" id="PF12804"/>
    </source>
</evidence>
<protein>
    <submittedName>
        <fullName evidence="2">NTP transferase domain-containing protein</fullName>
    </submittedName>
</protein>
<organism evidence="2 3">
    <name type="scientific">Candidatus Scybalomonas excrementavium</name>
    <dbReference type="NCBI Taxonomy" id="2840943"/>
    <lineage>
        <taxon>Bacteria</taxon>
        <taxon>Bacillati</taxon>
        <taxon>Bacillota</taxon>
        <taxon>Clostridia</taxon>
        <taxon>Lachnospirales</taxon>
        <taxon>Lachnospiraceae</taxon>
        <taxon>Lachnospiraceae incertae sedis</taxon>
        <taxon>Candidatus Scybalomonas</taxon>
    </lineage>
</organism>
<dbReference type="PANTHER" id="PTHR43777">
    <property type="entry name" value="MOLYBDENUM COFACTOR CYTIDYLYLTRANSFERASE"/>
    <property type="match status" value="1"/>
</dbReference>
<dbReference type="Proteomes" id="UP000823618">
    <property type="component" value="Unassembled WGS sequence"/>
</dbReference>
<dbReference type="Gene3D" id="1.10.10.10">
    <property type="entry name" value="Winged helix-like DNA-binding domain superfamily/Winged helix DNA-binding domain"/>
    <property type="match status" value="1"/>
</dbReference>
<dbReference type="EMBL" id="JADIML010000226">
    <property type="protein sequence ID" value="MBO8463915.1"/>
    <property type="molecule type" value="Genomic_DNA"/>
</dbReference>
<dbReference type="Gene3D" id="3.90.550.10">
    <property type="entry name" value="Spore Coat Polysaccharide Biosynthesis Protein SpsA, Chain A"/>
    <property type="match status" value="1"/>
</dbReference>
<reference evidence="2" key="2">
    <citation type="journal article" date="2021" name="PeerJ">
        <title>Extensive microbial diversity within the chicken gut microbiome revealed by metagenomics and culture.</title>
        <authorList>
            <person name="Gilroy R."/>
            <person name="Ravi A."/>
            <person name="Getino M."/>
            <person name="Pursley I."/>
            <person name="Horton D.L."/>
            <person name="Alikhan N.F."/>
            <person name="Baker D."/>
            <person name="Gharbi K."/>
            <person name="Hall N."/>
            <person name="Watson M."/>
            <person name="Adriaenssens E.M."/>
            <person name="Foster-Nyarko E."/>
            <person name="Jarju S."/>
            <person name="Secka A."/>
            <person name="Antonio M."/>
            <person name="Oren A."/>
            <person name="Chaudhuri R.R."/>
            <person name="La Ragione R."/>
            <person name="Hildebrand F."/>
            <person name="Pallen M.J."/>
        </authorList>
    </citation>
    <scope>NUCLEOTIDE SEQUENCE</scope>
    <source>
        <strain evidence="2">E3-2379</strain>
    </source>
</reference>
<feature type="domain" description="MobA-like NTP transferase" evidence="1">
    <location>
        <begin position="8"/>
        <end position="164"/>
    </location>
</feature>
<gene>
    <name evidence="2" type="ORF">IAC13_08295</name>
</gene>
<keyword evidence="2" id="KW-0808">Transferase</keyword>
<dbReference type="Pfam" id="PF12804">
    <property type="entry name" value="NTP_transf_3"/>
    <property type="match status" value="1"/>
</dbReference>
<dbReference type="InterPro" id="IPR025877">
    <property type="entry name" value="MobA-like_NTP_Trfase"/>
</dbReference>
<sequence length="324" mass="36891">MNQQKVGAIITAAGKRNSDRMFEPLKELGNISVVKRLVVTLQCAGVEPIVVITGHQAEEVERHLSDYGVVFLRNERYEETHMFESAKIGCSYLEGKCDRILFTKVDVPFFTTETVNRLLEQKGGIISPVYEGKTGHPICINSVFIPQILSYDGEGGMKGFLRSMQQERVWIEVKDEGVLYSSEQSSNSQALLEVHNKQIFHSHLTISLAKENIFFDKRAKMLLLMIEDTHSVRGACKRMAMSYSKAWNVLNTMEQELGFPVVERQHGGKAGGKTYLSEQGRRFLNQYLNFENSIKQFAKQRFEEIFSNPLQLHEVLDSQNQCSQ</sequence>
<comment type="caution">
    <text evidence="2">The sequence shown here is derived from an EMBL/GenBank/DDBJ whole genome shotgun (WGS) entry which is preliminary data.</text>
</comment>
<evidence type="ECO:0000313" key="3">
    <source>
        <dbReference type="Proteomes" id="UP000823618"/>
    </source>
</evidence>
<dbReference type="InterPro" id="IPR029044">
    <property type="entry name" value="Nucleotide-diphossugar_trans"/>
</dbReference>
<dbReference type="SUPFAM" id="SSF46785">
    <property type="entry name" value="Winged helix' DNA-binding domain"/>
    <property type="match status" value="1"/>
</dbReference>